<reference evidence="1 2" key="1">
    <citation type="submission" date="2020-09" db="EMBL/GenBank/DDBJ databases">
        <title>De no assembly of potato wild relative species, Solanum commersonii.</title>
        <authorList>
            <person name="Cho K."/>
        </authorList>
    </citation>
    <scope>NUCLEOTIDE SEQUENCE [LARGE SCALE GENOMIC DNA]</scope>
    <source>
        <strain evidence="1">LZ3.2</strain>
        <tissue evidence="1">Leaf</tissue>
    </source>
</reference>
<evidence type="ECO:0000313" key="1">
    <source>
        <dbReference type="EMBL" id="KAG5600003.1"/>
    </source>
</evidence>
<proteinExistence type="predicted"/>
<keyword evidence="2" id="KW-1185">Reference proteome</keyword>
<dbReference type="EMBL" id="JACXVP010000006">
    <property type="protein sequence ID" value="KAG5600003.1"/>
    <property type="molecule type" value="Genomic_DNA"/>
</dbReference>
<accession>A0A9J5YGY7</accession>
<gene>
    <name evidence="1" type="ORF">H5410_031373</name>
</gene>
<comment type="caution">
    <text evidence="1">The sequence shown here is derived from an EMBL/GenBank/DDBJ whole genome shotgun (WGS) entry which is preliminary data.</text>
</comment>
<evidence type="ECO:0000313" key="2">
    <source>
        <dbReference type="Proteomes" id="UP000824120"/>
    </source>
</evidence>
<dbReference type="Proteomes" id="UP000824120">
    <property type="component" value="Chromosome 6"/>
</dbReference>
<sequence length="91" mass="10403">MWKIVKQEQDKSGKVIHSKQYPKIGGNAIQMEIQGKIQDLVIIETDSLALVHILNGEWEVPWRVIMEANSINRLRNALTVTLNTTNFGNKF</sequence>
<evidence type="ECO:0008006" key="3">
    <source>
        <dbReference type="Google" id="ProtNLM"/>
    </source>
</evidence>
<organism evidence="1 2">
    <name type="scientific">Solanum commersonii</name>
    <name type="common">Commerson's wild potato</name>
    <name type="synonym">Commerson's nightshade</name>
    <dbReference type="NCBI Taxonomy" id="4109"/>
    <lineage>
        <taxon>Eukaryota</taxon>
        <taxon>Viridiplantae</taxon>
        <taxon>Streptophyta</taxon>
        <taxon>Embryophyta</taxon>
        <taxon>Tracheophyta</taxon>
        <taxon>Spermatophyta</taxon>
        <taxon>Magnoliopsida</taxon>
        <taxon>eudicotyledons</taxon>
        <taxon>Gunneridae</taxon>
        <taxon>Pentapetalae</taxon>
        <taxon>asterids</taxon>
        <taxon>lamiids</taxon>
        <taxon>Solanales</taxon>
        <taxon>Solanaceae</taxon>
        <taxon>Solanoideae</taxon>
        <taxon>Solaneae</taxon>
        <taxon>Solanum</taxon>
    </lineage>
</organism>
<name>A0A9J5YGY7_SOLCO</name>
<protein>
    <recommendedName>
        <fullName evidence="3">RNase H type-1 domain-containing protein</fullName>
    </recommendedName>
</protein>
<dbReference type="AlphaFoldDB" id="A0A9J5YGY7"/>